<feature type="compositionally biased region" description="Polar residues" evidence="1">
    <location>
        <begin position="17"/>
        <end position="26"/>
    </location>
</feature>
<sequence>QRSLPSSLRGHGRPGEASSSFPPDSVKANINLQQGAAFKATSAAPVEGYGVFVPQWEVQATPGGETLLLSGTVEEVQAQLLEINPDYEAFFGLNSTAPNKAVMEDASQRDVVFKDAPVNCEGFEGADRDAIARGARYLMDVSGKPANGAGPNNCGRVSCSWDSAIWWCNSDTKPKTLNSFRDISDGAYHIIGKCYKDNGSISGQAFHKDNWNVIAKKANC</sequence>
<dbReference type="EMBL" id="WIGO01000479">
    <property type="protein sequence ID" value="KAF6810922.1"/>
    <property type="molecule type" value="Genomic_DNA"/>
</dbReference>
<proteinExistence type="predicted"/>
<evidence type="ECO:0000313" key="2">
    <source>
        <dbReference type="EMBL" id="KAF6810922.1"/>
    </source>
</evidence>
<name>A0A8H6JDC3_9PEZI</name>
<dbReference type="AlphaFoldDB" id="A0A8H6JDC3"/>
<dbReference type="PANTHER" id="PTHR35605">
    <property type="entry name" value="ECP2 EFFECTOR PROTEIN DOMAIN-CONTAINING PROTEIN-RELATED"/>
    <property type="match status" value="1"/>
</dbReference>
<feature type="non-terminal residue" evidence="2">
    <location>
        <position position="1"/>
    </location>
</feature>
<evidence type="ECO:0000313" key="3">
    <source>
        <dbReference type="Proteomes" id="UP000654918"/>
    </source>
</evidence>
<feature type="region of interest" description="Disordered" evidence="1">
    <location>
        <begin position="1"/>
        <end position="26"/>
    </location>
</feature>
<dbReference type="Proteomes" id="UP000654918">
    <property type="component" value="Unassembled WGS sequence"/>
</dbReference>
<protein>
    <submittedName>
        <fullName evidence="2">Uncharacterized protein</fullName>
    </submittedName>
</protein>
<evidence type="ECO:0000256" key="1">
    <source>
        <dbReference type="SAM" id="MobiDB-lite"/>
    </source>
</evidence>
<organism evidence="2 3">
    <name type="scientific">Colletotrichum plurivorum</name>
    <dbReference type="NCBI Taxonomy" id="2175906"/>
    <lineage>
        <taxon>Eukaryota</taxon>
        <taxon>Fungi</taxon>
        <taxon>Dikarya</taxon>
        <taxon>Ascomycota</taxon>
        <taxon>Pezizomycotina</taxon>
        <taxon>Sordariomycetes</taxon>
        <taxon>Hypocreomycetidae</taxon>
        <taxon>Glomerellales</taxon>
        <taxon>Glomerellaceae</taxon>
        <taxon>Colletotrichum</taxon>
        <taxon>Colletotrichum orchidearum species complex</taxon>
    </lineage>
</organism>
<gene>
    <name evidence="2" type="ORF">CPLU01_15202</name>
</gene>
<dbReference type="PANTHER" id="PTHR35605:SF1">
    <property type="entry name" value="ECP2 EFFECTOR PROTEIN DOMAIN-CONTAINING PROTEIN-RELATED"/>
    <property type="match status" value="1"/>
</dbReference>
<keyword evidence="3" id="KW-1185">Reference proteome</keyword>
<comment type="caution">
    <text evidence="2">The sequence shown here is derived from an EMBL/GenBank/DDBJ whole genome shotgun (WGS) entry which is preliminary data.</text>
</comment>
<accession>A0A8H6JDC3</accession>
<reference evidence="2" key="1">
    <citation type="journal article" date="2020" name="Phytopathology">
        <title>Genome Sequence Resources of Colletotrichum truncatum, C. plurivorum, C. musicola, and C. sojae: Four Species Pathogenic to Soybean (Glycine max).</title>
        <authorList>
            <person name="Rogerio F."/>
            <person name="Boufleur T.R."/>
            <person name="Ciampi-Guillardi M."/>
            <person name="Sukno S.A."/>
            <person name="Thon M.R."/>
            <person name="Massola Junior N.S."/>
            <person name="Baroncelli R."/>
        </authorList>
    </citation>
    <scope>NUCLEOTIDE SEQUENCE</scope>
    <source>
        <strain evidence="2">LFN00145</strain>
    </source>
</reference>